<feature type="chain" id="PRO_5011801262" description="Lipopolysaccharide export system protein LptA" evidence="4">
    <location>
        <begin position="30"/>
        <end position="178"/>
    </location>
</feature>
<dbReference type="OrthoDB" id="9795964at2"/>
<dbReference type="PANTHER" id="PTHR36504">
    <property type="entry name" value="LIPOPOLYSACCHARIDE EXPORT SYSTEM PROTEIN LPTA"/>
    <property type="match status" value="1"/>
</dbReference>
<keyword evidence="7" id="KW-1185">Reference proteome</keyword>
<evidence type="ECO:0000256" key="2">
    <source>
        <dbReference type="ARBA" id="ARBA00022729"/>
    </source>
</evidence>
<dbReference type="GO" id="GO:0009279">
    <property type="term" value="C:cell outer membrane"/>
    <property type="evidence" value="ECO:0007669"/>
    <property type="project" value="TreeGrafter"/>
</dbReference>
<dbReference type="GO" id="GO:0043165">
    <property type="term" value="P:Gram-negative-bacterium-type cell outer membrane assembly"/>
    <property type="evidence" value="ECO:0007669"/>
    <property type="project" value="UniProtKB-UniRule"/>
</dbReference>
<reference evidence="6 7" key="1">
    <citation type="submission" date="2016-10" db="EMBL/GenBank/DDBJ databases">
        <authorList>
            <person name="de Groot N.N."/>
        </authorList>
    </citation>
    <scope>NUCLEOTIDE SEQUENCE [LARGE SCALE GENOMIC DNA]</scope>
    <source>
        <strain evidence="6 7">DSM 18438</strain>
    </source>
</reference>
<dbReference type="STRING" id="1122252.SAMN05660443_1263"/>
<evidence type="ECO:0000256" key="3">
    <source>
        <dbReference type="ARBA" id="ARBA00022764"/>
    </source>
</evidence>
<keyword evidence="3 4" id="KW-0574">Periplasm</keyword>
<proteinExistence type="inferred from homology"/>
<comment type="subcellular location">
    <subcellularLocation>
        <location evidence="4">Periplasm</location>
    </subcellularLocation>
</comment>
<evidence type="ECO:0000259" key="5">
    <source>
        <dbReference type="Pfam" id="PF03968"/>
    </source>
</evidence>
<feature type="domain" description="Organic solvent tolerance-like N-terminal" evidence="5">
    <location>
        <begin position="39"/>
        <end position="152"/>
    </location>
</feature>
<gene>
    <name evidence="4" type="primary">lptA</name>
    <name evidence="6" type="ORF">SAMN05660443_1263</name>
</gene>
<evidence type="ECO:0000256" key="1">
    <source>
        <dbReference type="ARBA" id="ARBA00022448"/>
    </source>
</evidence>
<dbReference type="GO" id="GO:0030288">
    <property type="term" value="C:outer membrane-bounded periplasmic space"/>
    <property type="evidence" value="ECO:0007669"/>
    <property type="project" value="TreeGrafter"/>
</dbReference>
<dbReference type="Pfam" id="PF03968">
    <property type="entry name" value="LptD_N"/>
    <property type="match status" value="1"/>
</dbReference>
<name>A0A1I1FWT1_9GAMM</name>
<dbReference type="InterPro" id="IPR014340">
    <property type="entry name" value="LptA"/>
</dbReference>
<comment type="similarity">
    <text evidence="4">Belongs to the LptA family.</text>
</comment>
<dbReference type="NCBIfam" id="TIGR03002">
    <property type="entry name" value="outer_YhbN_LptA"/>
    <property type="match status" value="1"/>
</dbReference>
<accession>A0A1I1FWT1</accession>
<dbReference type="InterPro" id="IPR005653">
    <property type="entry name" value="OstA-like_N"/>
</dbReference>
<dbReference type="HAMAP" id="MF_01914">
    <property type="entry name" value="LPS_assembly_LptA"/>
    <property type="match status" value="1"/>
</dbReference>
<evidence type="ECO:0000313" key="6">
    <source>
        <dbReference type="EMBL" id="SFC03907.1"/>
    </source>
</evidence>
<dbReference type="Gene3D" id="2.60.450.10">
    <property type="entry name" value="Lipopolysaccharide (LPS) transport protein A like domain"/>
    <property type="match status" value="1"/>
</dbReference>
<evidence type="ECO:0000313" key="7">
    <source>
        <dbReference type="Proteomes" id="UP000199058"/>
    </source>
</evidence>
<comment type="subunit">
    <text evidence="4">Component of the lipopolysaccharide transport and assembly complex.</text>
</comment>
<dbReference type="Proteomes" id="UP000199058">
    <property type="component" value="Unassembled WGS sequence"/>
</dbReference>
<dbReference type="GO" id="GO:0001530">
    <property type="term" value="F:lipopolysaccharide binding"/>
    <property type="evidence" value="ECO:0007669"/>
    <property type="project" value="InterPro"/>
</dbReference>
<feature type="signal peptide" evidence="4">
    <location>
        <begin position="1"/>
        <end position="29"/>
    </location>
</feature>
<evidence type="ECO:0000256" key="4">
    <source>
        <dbReference type="HAMAP-Rule" id="MF_01914"/>
    </source>
</evidence>
<dbReference type="PANTHER" id="PTHR36504:SF1">
    <property type="entry name" value="LIPOPOLYSACCHARIDE EXPORT SYSTEM PROTEIN LPTA"/>
    <property type="match status" value="1"/>
</dbReference>
<dbReference type="AlphaFoldDB" id="A0A1I1FWT1"/>
<protein>
    <recommendedName>
        <fullName evidence="4">Lipopolysaccharide export system protein LptA</fullName>
    </recommendedName>
</protein>
<comment type="function">
    <text evidence="4">Involved in the assembly of lipopolysaccharide (LPS). Required for the translocation of LPS from the inner membrane to the outer membrane. May form a bridge between the inner membrane and the outer membrane, via interactions with LptC and LptD, thereby facilitating LPS transfer across the periplasm.</text>
</comment>
<dbReference type="RefSeq" id="WP_091960797.1">
    <property type="nucleotide sequence ID" value="NZ_FOLH01000002.1"/>
</dbReference>
<organism evidence="6 7">
    <name type="scientific">Marinospirillum celere</name>
    <dbReference type="NCBI Taxonomy" id="1122252"/>
    <lineage>
        <taxon>Bacteria</taxon>
        <taxon>Pseudomonadati</taxon>
        <taxon>Pseudomonadota</taxon>
        <taxon>Gammaproteobacteria</taxon>
        <taxon>Oceanospirillales</taxon>
        <taxon>Oceanospirillaceae</taxon>
        <taxon>Marinospirillum</taxon>
    </lineage>
</organism>
<dbReference type="InterPro" id="IPR052037">
    <property type="entry name" value="LPS_export_LptA"/>
</dbReference>
<keyword evidence="2 4" id="KW-0732">Signal</keyword>
<dbReference type="GO" id="GO:0015920">
    <property type="term" value="P:lipopolysaccharide transport"/>
    <property type="evidence" value="ECO:0007669"/>
    <property type="project" value="UniProtKB-UniRule"/>
</dbReference>
<sequence length="178" mass="19818" precursor="true">MMPSLSFAKPIRILAGLLLITLMSPATFALPEDREKPVQVNAQRMEWHNQRQQGVYSGDVVATQGELRLEAATLTLYRGTNGELTRALAEAGGELAYMRDLPNLDEPEVEAWAESIDYHPAEDKIILIGQARLVQGEDSFRGHRLTYNLTTQDLEAEQAETGESRIEVILTPKRSNGN</sequence>
<dbReference type="EMBL" id="FOLH01000002">
    <property type="protein sequence ID" value="SFC03907.1"/>
    <property type="molecule type" value="Genomic_DNA"/>
</dbReference>
<dbReference type="GO" id="GO:0017089">
    <property type="term" value="F:glycolipid transfer activity"/>
    <property type="evidence" value="ECO:0007669"/>
    <property type="project" value="TreeGrafter"/>
</dbReference>
<keyword evidence="1 4" id="KW-0813">Transport</keyword>